<dbReference type="Proteomes" id="UP000077315">
    <property type="component" value="Unassembled WGS sequence"/>
</dbReference>
<keyword evidence="2" id="KW-1185">Reference proteome</keyword>
<dbReference type="AlphaFoldDB" id="A0A163B5F0"/>
<dbReference type="InParanoid" id="A0A163B5F0"/>
<name>A0A163B5F0_PHYB8</name>
<evidence type="ECO:0000313" key="2">
    <source>
        <dbReference type="Proteomes" id="UP000077315"/>
    </source>
</evidence>
<gene>
    <name evidence="1" type="ORF">PHYBLDRAFT_140468</name>
</gene>
<accession>A0A163B5F0</accession>
<protein>
    <submittedName>
        <fullName evidence="1">Uncharacterized protein</fullName>
    </submittedName>
</protein>
<dbReference type="VEuPathDB" id="FungiDB:PHYBLDRAFT_140468"/>
<organism evidence="1 2">
    <name type="scientific">Phycomyces blakesleeanus (strain ATCC 8743b / DSM 1359 / FGSC 10004 / NBRC 33097 / NRRL 1555)</name>
    <dbReference type="NCBI Taxonomy" id="763407"/>
    <lineage>
        <taxon>Eukaryota</taxon>
        <taxon>Fungi</taxon>
        <taxon>Fungi incertae sedis</taxon>
        <taxon>Mucoromycota</taxon>
        <taxon>Mucoromycotina</taxon>
        <taxon>Mucoromycetes</taxon>
        <taxon>Mucorales</taxon>
        <taxon>Phycomycetaceae</taxon>
        <taxon>Phycomyces</taxon>
    </lineage>
</organism>
<dbReference type="EMBL" id="KV440973">
    <property type="protein sequence ID" value="OAD78371.1"/>
    <property type="molecule type" value="Genomic_DNA"/>
</dbReference>
<evidence type="ECO:0000313" key="1">
    <source>
        <dbReference type="EMBL" id="OAD78371.1"/>
    </source>
</evidence>
<proteinExistence type="predicted"/>
<dbReference type="RefSeq" id="XP_018296411.1">
    <property type="nucleotide sequence ID" value="XM_018430405.1"/>
</dbReference>
<sequence>MTTNMTSSGLIVESVDLVVEKFKISDVIEIASTPNKDYATRGSTNLSKWYDFEIKSEENHPTSPELASLIWVADTSTDGHHSTNALSHKSGMDSKRMVAIYNKQETGRLGKDMTNSFSRSTKSKTLEIYGSKWKG</sequence>
<dbReference type="GeneID" id="28991311"/>
<reference evidence="2" key="1">
    <citation type="submission" date="2015-06" db="EMBL/GenBank/DDBJ databases">
        <title>Expansion of signal transduction pathways in fungi by whole-genome duplication.</title>
        <authorList>
            <consortium name="DOE Joint Genome Institute"/>
            <person name="Corrochano L.M."/>
            <person name="Kuo A."/>
            <person name="Marcet-Houben M."/>
            <person name="Polaino S."/>
            <person name="Salamov A."/>
            <person name="Villalobos J.M."/>
            <person name="Alvarez M.I."/>
            <person name="Avalos J."/>
            <person name="Benito E.P."/>
            <person name="Benoit I."/>
            <person name="Burger G."/>
            <person name="Camino L.P."/>
            <person name="Canovas D."/>
            <person name="Cerda-Olmedo E."/>
            <person name="Cheng J.-F."/>
            <person name="Dominguez A."/>
            <person name="Elias M."/>
            <person name="Eslava A.P."/>
            <person name="Glaser F."/>
            <person name="Grimwood J."/>
            <person name="Gutierrez G."/>
            <person name="Heitman J."/>
            <person name="Henrissat B."/>
            <person name="Iturriaga E.A."/>
            <person name="Lang B.F."/>
            <person name="Lavin J.L."/>
            <person name="Lee S."/>
            <person name="Li W."/>
            <person name="Lindquist E."/>
            <person name="Lopez-Garcia S."/>
            <person name="Luque E.M."/>
            <person name="Marcos A.T."/>
            <person name="Martin J."/>
            <person name="McCluskey K."/>
            <person name="Medina H.R."/>
            <person name="Miralles-Duran A."/>
            <person name="Miyazaki A."/>
            <person name="Munoz-Torres E."/>
            <person name="Oguiza J.A."/>
            <person name="Ohm R."/>
            <person name="Olmedo M."/>
            <person name="Orejas M."/>
            <person name="Ortiz-Castellanos L."/>
            <person name="Pisabarro A.G."/>
            <person name="Rodriguez-Romero J."/>
            <person name="Ruiz-Herrera J."/>
            <person name="Ruiz-Vazquez R."/>
            <person name="Sanz C."/>
            <person name="Schackwitz W."/>
            <person name="Schmutz J."/>
            <person name="Shahriari M."/>
            <person name="Shelest E."/>
            <person name="Silva-Franco F."/>
            <person name="Soanes D."/>
            <person name="Syed K."/>
            <person name="Tagua V.G."/>
            <person name="Talbot N.J."/>
            <person name="Thon M."/>
            <person name="De vries R.P."/>
            <person name="Wiebenga A."/>
            <person name="Yadav J.S."/>
            <person name="Braun E.L."/>
            <person name="Baker S."/>
            <person name="Garre V."/>
            <person name="Horwitz B."/>
            <person name="Torres-Martinez S."/>
            <person name="Idnurm A."/>
            <person name="Herrera-Estrella A."/>
            <person name="Gabaldon T."/>
            <person name="Grigoriev I.V."/>
        </authorList>
    </citation>
    <scope>NUCLEOTIDE SEQUENCE [LARGE SCALE GENOMIC DNA]</scope>
    <source>
        <strain evidence="2">NRRL 1555(-)</strain>
    </source>
</reference>